<evidence type="ECO:0000256" key="5">
    <source>
        <dbReference type="ARBA" id="ARBA00023172"/>
    </source>
</evidence>
<protein>
    <recommendedName>
        <fullName evidence="6">Mutator family transposase</fullName>
    </recommendedName>
</protein>
<organism evidence="7 8">
    <name type="scientific">Piscinibacter koreensis</name>
    <dbReference type="NCBI Taxonomy" id="2742824"/>
    <lineage>
        <taxon>Bacteria</taxon>
        <taxon>Pseudomonadati</taxon>
        <taxon>Pseudomonadota</taxon>
        <taxon>Betaproteobacteria</taxon>
        <taxon>Burkholderiales</taxon>
        <taxon>Sphaerotilaceae</taxon>
        <taxon>Piscinibacter</taxon>
    </lineage>
</organism>
<dbReference type="Pfam" id="PF00872">
    <property type="entry name" value="Transposase_mut"/>
    <property type="match status" value="1"/>
</dbReference>
<keyword evidence="3 6" id="KW-0815">Transposition</keyword>
<evidence type="ECO:0000256" key="1">
    <source>
        <dbReference type="ARBA" id="ARBA00002190"/>
    </source>
</evidence>
<keyword evidence="6" id="KW-0814">Transposable element</keyword>
<dbReference type="GO" id="GO:0004803">
    <property type="term" value="F:transposase activity"/>
    <property type="evidence" value="ECO:0007669"/>
    <property type="project" value="UniProtKB-UniRule"/>
</dbReference>
<dbReference type="GO" id="GO:0003677">
    <property type="term" value="F:DNA binding"/>
    <property type="evidence" value="ECO:0007669"/>
    <property type="project" value="UniProtKB-UniRule"/>
</dbReference>
<evidence type="ECO:0000256" key="6">
    <source>
        <dbReference type="RuleBase" id="RU365089"/>
    </source>
</evidence>
<sequence>MKSRTKPALRALPAAEVQISLPVQGVLRDVRHAFLGLCIDAGQKVLAALMESDRIALCGPKGVPDTQRRAVRGGSTAAQVVLGGQRIAVRRPRARSIADGELALPSFEWASSGDPLDAATMAAIAAGVSTRRYASTQEPVPAVHQPRAASKSAVSRRFVQLSQEQLAQWLARPIDELDLPVVMIDGIHFRDRVILLAIGIDAHGNKHVLGLREGSTEAARVVTSLLSDLIDRGLDAQRMRLWVIDGGKALRKAIVQTFGATAMIQRCQEHKRRNVLEHLPEDMHASVKRVLKDAWSASDADLGRRQLQRLATSMQAKHPGAVASLREGLEETLTVQDLGISGALYRTLRTTNPIENLNGSVARYCRNVKRWGDGQMVLRWVASALSDAAHRMRKLRGCSQMRSLLKALDARRPEAGSATLRKAA</sequence>
<dbReference type="EMBL" id="JABWMJ010000002">
    <property type="protein sequence ID" value="NUZ04895.1"/>
    <property type="molecule type" value="Genomic_DNA"/>
</dbReference>
<comment type="caution">
    <text evidence="7">The sequence shown here is derived from an EMBL/GenBank/DDBJ whole genome shotgun (WGS) entry which is preliminary data.</text>
</comment>
<reference evidence="7 8" key="1">
    <citation type="submission" date="2020-06" db="EMBL/GenBank/DDBJ databases">
        <title>Schlegella sp. ID0723 isolated from air conditioner.</title>
        <authorList>
            <person name="Kim D.Y."/>
            <person name="Kim D.-U."/>
        </authorList>
    </citation>
    <scope>NUCLEOTIDE SEQUENCE [LARGE SCALE GENOMIC DNA]</scope>
    <source>
        <strain evidence="7 8">ID0723</strain>
    </source>
</reference>
<dbReference type="NCBIfam" id="NF033543">
    <property type="entry name" value="transpos_IS256"/>
    <property type="match status" value="1"/>
</dbReference>
<dbReference type="InterPro" id="IPR001207">
    <property type="entry name" value="Transposase_mutator"/>
</dbReference>
<proteinExistence type="inferred from homology"/>
<keyword evidence="4 6" id="KW-0238">DNA-binding</keyword>
<accession>A0A7Y6TVD0</accession>
<evidence type="ECO:0000313" key="7">
    <source>
        <dbReference type="EMBL" id="NUZ04895.1"/>
    </source>
</evidence>
<evidence type="ECO:0000256" key="4">
    <source>
        <dbReference type="ARBA" id="ARBA00023125"/>
    </source>
</evidence>
<dbReference type="PANTHER" id="PTHR33217:SF7">
    <property type="entry name" value="TRANSPOSASE FOR INSERTION SEQUENCE ELEMENT IS1081"/>
    <property type="match status" value="1"/>
</dbReference>
<comment type="function">
    <text evidence="1 6">Required for the transposition of the insertion element.</text>
</comment>
<gene>
    <name evidence="7" type="ORF">HQN59_03885</name>
</gene>
<evidence type="ECO:0000313" key="8">
    <source>
        <dbReference type="Proteomes" id="UP000529637"/>
    </source>
</evidence>
<dbReference type="Proteomes" id="UP000529637">
    <property type="component" value="Unassembled WGS sequence"/>
</dbReference>
<dbReference type="AlphaFoldDB" id="A0A7Y6TVD0"/>
<keyword evidence="8" id="KW-1185">Reference proteome</keyword>
<evidence type="ECO:0000256" key="3">
    <source>
        <dbReference type="ARBA" id="ARBA00022578"/>
    </source>
</evidence>
<keyword evidence="5 6" id="KW-0233">DNA recombination</keyword>
<name>A0A7Y6TVD0_9BURK</name>
<dbReference type="GO" id="GO:0006313">
    <property type="term" value="P:DNA transposition"/>
    <property type="evidence" value="ECO:0007669"/>
    <property type="project" value="UniProtKB-UniRule"/>
</dbReference>
<evidence type="ECO:0000256" key="2">
    <source>
        <dbReference type="ARBA" id="ARBA00010961"/>
    </source>
</evidence>
<dbReference type="PANTHER" id="PTHR33217">
    <property type="entry name" value="TRANSPOSASE FOR INSERTION SEQUENCE ELEMENT IS1081"/>
    <property type="match status" value="1"/>
</dbReference>
<comment type="similarity">
    <text evidence="2 6">Belongs to the transposase mutator family.</text>
</comment>
<dbReference type="RefSeq" id="WP_176066339.1">
    <property type="nucleotide sequence ID" value="NZ_JABWMJ010000002.1"/>
</dbReference>